<dbReference type="InterPro" id="IPR050712">
    <property type="entry name" value="NAD(P)H-dep_reductase"/>
</dbReference>
<accession>A0A5B9WER9</accession>
<dbReference type="Gene3D" id="3.40.50.360">
    <property type="match status" value="1"/>
</dbReference>
<gene>
    <name evidence="2" type="primary">azr_2</name>
    <name evidence="2" type="ORF">OJF2_71480</name>
</gene>
<keyword evidence="2" id="KW-0560">Oxidoreductase</keyword>
<dbReference type="PANTHER" id="PTHR30543">
    <property type="entry name" value="CHROMATE REDUCTASE"/>
    <property type="match status" value="1"/>
</dbReference>
<organism evidence="2 3">
    <name type="scientific">Aquisphaera giovannonii</name>
    <dbReference type="NCBI Taxonomy" id="406548"/>
    <lineage>
        <taxon>Bacteria</taxon>
        <taxon>Pseudomonadati</taxon>
        <taxon>Planctomycetota</taxon>
        <taxon>Planctomycetia</taxon>
        <taxon>Isosphaerales</taxon>
        <taxon>Isosphaeraceae</taxon>
        <taxon>Aquisphaera</taxon>
    </lineage>
</organism>
<proteinExistence type="predicted"/>
<protein>
    <submittedName>
        <fullName evidence="2">FMN-dependent NADPH-azoreductase</fullName>
        <ecNumber evidence="2">1.7.-.-</ecNumber>
    </submittedName>
</protein>
<sequence length="202" mass="21538">MTGDATARALNLPVLVGSVREGRRSIHVARHVGDALARREGIEAGLIDLSEFDLPILIERPQQADRPPPGYEPFQSRLRAADGLVIVSPEYKGGIPGVLKNALDHLEPGVFRRRPIGIVTVSAGGLGGVGCLAQLRQVCLSMGGLPIPVALPVSEVEALFDERGDAVDDRLARRLGPFLDELIWYVGATARQRRLDAASGGA</sequence>
<dbReference type="AlphaFoldDB" id="A0A5B9WER9"/>
<dbReference type="EMBL" id="CP042997">
    <property type="protein sequence ID" value="QEH38545.1"/>
    <property type="molecule type" value="Genomic_DNA"/>
</dbReference>
<dbReference type="Pfam" id="PF03358">
    <property type="entry name" value="FMN_red"/>
    <property type="match status" value="1"/>
</dbReference>
<evidence type="ECO:0000259" key="1">
    <source>
        <dbReference type="Pfam" id="PF03358"/>
    </source>
</evidence>
<dbReference type="KEGG" id="agv:OJF2_71480"/>
<feature type="domain" description="NADPH-dependent FMN reductase-like" evidence="1">
    <location>
        <begin position="14"/>
        <end position="153"/>
    </location>
</feature>
<name>A0A5B9WER9_9BACT</name>
<dbReference type="GO" id="GO:0005829">
    <property type="term" value="C:cytosol"/>
    <property type="evidence" value="ECO:0007669"/>
    <property type="project" value="TreeGrafter"/>
</dbReference>
<dbReference type="Proteomes" id="UP000324233">
    <property type="component" value="Chromosome"/>
</dbReference>
<reference evidence="2 3" key="1">
    <citation type="submission" date="2019-08" db="EMBL/GenBank/DDBJ databases">
        <title>Deep-cultivation of Planctomycetes and their phenomic and genomic characterization uncovers novel biology.</title>
        <authorList>
            <person name="Wiegand S."/>
            <person name="Jogler M."/>
            <person name="Boedeker C."/>
            <person name="Pinto D."/>
            <person name="Vollmers J."/>
            <person name="Rivas-Marin E."/>
            <person name="Kohn T."/>
            <person name="Peeters S.H."/>
            <person name="Heuer A."/>
            <person name="Rast P."/>
            <person name="Oberbeckmann S."/>
            <person name="Bunk B."/>
            <person name="Jeske O."/>
            <person name="Meyerdierks A."/>
            <person name="Storesund J.E."/>
            <person name="Kallscheuer N."/>
            <person name="Luecker S."/>
            <person name="Lage O.M."/>
            <person name="Pohl T."/>
            <person name="Merkel B.J."/>
            <person name="Hornburger P."/>
            <person name="Mueller R.-W."/>
            <person name="Bruemmer F."/>
            <person name="Labrenz M."/>
            <person name="Spormann A.M."/>
            <person name="Op den Camp H."/>
            <person name="Overmann J."/>
            <person name="Amann R."/>
            <person name="Jetten M.S.M."/>
            <person name="Mascher T."/>
            <person name="Medema M.H."/>
            <person name="Devos D.P."/>
            <person name="Kaster A.-K."/>
            <person name="Ovreas L."/>
            <person name="Rohde M."/>
            <person name="Galperin M.Y."/>
            <person name="Jogler C."/>
        </authorList>
    </citation>
    <scope>NUCLEOTIDE SEQUENCE [LARGE SCALE GENOMIC DNA]</scope>
    <source>
        <strain evidence="2 3">OJF2</strain>
    </source>
</reference>
<dbReference type="EC" id="1.7.-.-" evidence="2"/>
<dbReference type="PANTHER" id="PTHR30543:SF21">
    <property type="entry name" value="NAD(P)H-DEPENDENT FMN REDUCTASE LOT6"/>
    <property type="match status" value="1"/>
</dbReference>
<dbReference type="OrthoDB" id="9806724at2"/>
<evidence type="ECO:0000313" key="2">
    <source>
        <dbReference type="EMBL" id="QEH38545.1"/>
    </source>
</evidence>
<dbReference type="InterPro" id="IPR005025">
    <property type="entry name" value="FMN_Rdtase-like_dom"/>
</dbReference>
<dbReference type="SUPFAM" id="SSF52218">
    <property type="entry name" value="Flavoproteins"/>
    <property type="match status" value="1"/>
</dbReference>
<evidence type="ECO:0000313" key="3">
    <source>
        <dbReference type="Proteomes" id="UP000324233"/>
    </source>
</evidence>
<dbReference type="GO" id="GO:0010181">
    <property type="term" value="F:FMN binding"/>
    <property type="evidence" value="ECO:0007669"/>
    <property type="project" value="TreeGrafter"/>
</dbReference>
<dbReference type="RefSeq" id="WP_148597979.1">
    <property type="nucleotide sequence ID" value="NZ_CP042997.1"/>
</dbReference>
<dbReference type="InterPro" id="IPR029039">
    <property type="entry name" value="Flavoprotein-like_sf"/>
</dbReference>
<dbReference type="GO" id="GO:0016491">
    <property type="term" value="F:oxidoreductase activity"/>
    <property type="evidence" value="ECO:0007669"/>
    <property type="project" value="UniProtKB-KW"/>
</dbReference>
<keyword evidence="3" id="KW-1185">Reference proteome</keyword>